<dbReference type="InterPro" id="IPR008735">
    <property type="entry name" value="PSP94"/>
</dbReference>
<keyword evidence="6" id="KW-1185">Reference proteome</keyword>
<evidence type="ECO:0000313" key="5">
    <source>
        <dbReference type="EMBL" id="GCC20312.1"/>
    </source>
</evidence>
<evidence type="ECO:0000256" key="1">
    <source>
        <dbReference type="ARBA" id="ARBA00004613"/>
    </source>
</evidence>
<dbReference type="PANTHER" id="PTHR10500">
    <property type="entry name" value="BETA-MICROSEMINOPROTEIN"/>
    <property type="match status" value="1"/>
</dbReference>
<gene>
    <name evidence="5" type="ORF">chiPu_0021343</name>
</gene>
<organism evidence="5 6">
    <name type="scientific">Chiloscyllium punctatum</name>
    <name type="common">Brownbanded bambooshark</name>
    <name type="synonym">Hemiscyllium punctatum</name>
    <dbReference type="NCBI Taxonomy" id="137246"/>
    <lineage>
        <taxon>Eukaryota</taxon>
        <taxon>Metazoa</taxon>
        <taxon>Chordata</taxon>
        <taxon>Craniata</taxon>
        <taxon>Vertebrata</taxon>
        <taxon>Chondrichthyes</taxon>
        <taxon>Elasmobranchii</taxon>
        <taxon>Galeomorphii</taxon>
        <taxon>Galeoidea</taxon>
        <taxon>Orectolobiformes</taxon>
        <taxon>Hemiscylliidae</taxon>
        <taxon>Chiloscyllium</taxon>
    </lineage>
</organism>
<proteinExistence type="inferred from homology"/>
<protein>
    <submittedName>
        <fullName evidence="5">Uncharacterized protein</fullName>
    </submittedName>
</protein>
<comment type="caution">
    <text evidence="5">The sequence shown here is derived from an EMBL/GenBank/DDBJ whole genome shotgun (WGS) entry which is preliminary data.</text>
</comment>
<evidence type="ECO:0000256" key="2">
    <source>
        <dbReference type="ARBA" id="ARBA00010352"/>
    </source>
</evidence>
<keyword evidence="4" id="KW-1015">Disulfide bond</keyword>
<name>A0A401RQ72_CHIPU</name>
<accession>A0A401RQ72</accession>
<dbReference type="Pfam" id="PF05825">
    <property type="entry name" value="PSP94"/>
    <property type="match status" value="1"/>
</dbReference>
<evidence type="ECO:0000256" key="3">
    <source>
        <dbReference type="ARBA" id="ARBA00022525"/>
    </source>
</evidence>
<dbReference type="Proteomes" id="UP000287033">
    <property type="component" value="Unassembled WGS sequence"/>
</dbReference>
<comment type="similarity">
    <text evidence="2">Belongs to the beta-microseminoprotein family.</text>
</comment>
<evidence type="ECO:0000256" key="4">
    <source>
        <dbReference type="ARBA" id="ARBA00023157"/>
    </source>
</evidence>
<sequence>MCLTQARLHSVCFLNQELCVRLVWLLIAFPLLESALMIYSKNSGHCVDHADRTVHRLGSRWRNSDCQICQCLHTIVACRNSYSTPQVYPDDCIAVFERDNCRYRLQKKSNPMVECQKWRGT</sequence>
<dbReference type="EMBL" id="BEZZ01003741">
    <property type="protein sequence ID" value="GCC20312.1"/>
    <property type="molecule type" value="Genomic_DNA"/>
</dbReference>
<dbReference type="AlphaFoldDB" id="A0A401RQ72"/>
<dbReference type="STRING" id="137246.A0A401RQ72"/>
<dbReference type="GO" id="GO:0005576">
    <property type="term" value="C:extracellular region"/>
    <property type="evidence" value="ECO:0007669"/>
    <property type="project" value="UniProtKB-SubCell"/>
</dbReference>
<dbReference type="Gene3D" id="2.60.40.1900">
    <property type="entry name" value="Beta-microseminoprotein (PSP94) domain"/>
    <property type="match status" value="1"/>
</dbReference>
<reference evidence="5 6" key="1">
    <citation type="journal article" date="2018" name="Nat. Ecol. Evol.">
        <title>Shark genomes provide insights into elasmobranch evolution and the origin of vertebrates.</title>
        <authorList>
            <person name="Hara Y"/>
            <person name="Yamaguchi K"/>
            <person name="Onimaru K"/>
            <person name="Kadota M"/>
            <person name="Koyanagi M"/>
            <person name="Keeley SD"/>
            <person name="Tatsumi K"/>
            <person name="Tanaka K"/>
            <person name="Motone F"/>
            <person name="Kageyama Y"/>
            <person name="Nozu R"/>
            <person name="Adachi N"/>
            <person name="Nishimura O"/>
            <person name="Nakagawa R"/>
            <person name="Tanegashima C"/>
            <person name="Kiyatake I"/>
            <person name="Matsumoto R"/>
            <person name="Murakumo K"/>
            <person name="Nishida K"/>
            <person name="Terakita A"/>
            <person name="Kuratani S"/>
            <person name="Sato K"/>
            <person name="Hyodo S Kuraku.S."/>
        </authorList>
    </citation>
    <scope>NUCLEOTIDE SEQUENCE [LARGE SCALE GENOMIC DNA]</scope>
</reference>
<dbReference type="PANTHER" id="PTHR10500:SF7">
    <property type="entry name" value="BETA-MICROSEMINOPROTEIN"/>
    <property type="match status" value="1"/>
</dbReference>
<dbReference type="OrthoDB" id="6076852at2759"/>
<keyword evidence="3" id="KW-0964">Secreted</keyword>
<evidence type="ECO:0000313" key="6">
    <source>
        <dbReference type="Proteomes" id="UP000287033"/>
    </source>
</evidence>
<comment type="subcellular location">
    <subcellularLocation>
        <location evidence="1">Secreted</location>
    </subcellularLocation>
</comment>